<feature type="transmembrane region" description="Helical" evidence="2">
    <location>
        <begin position="12"/>
        <end position="33"/>
    </location>
</feature>
<organism evidence="4 5">
    <name type="scientific">Ascobolus immersus RN42</name>
    <dbReference type="NCBI Taxonomy" id="1160509"/>
    <lineage>
        <taxon>Eukaryota</taxon>
        <taxon>Fungi</taxon>
        <taxon>Dikarya</taxon>
        <taxon>Ascomycota</taxon>
        <taxon>Pezizomycotina</taxon>
        <taxon>Pezizomycetes</taxon>
        <taxon>Pezizales</taxon>
        <taxon>Ascobolaceae</taxon>
        <taxon>Ascobolus</taxon>
    </lineage>
</organism>
<dbReference type="EMBL" id="ML119811">
    <property type="protein sequence ID" value="RPA73785.1"/>
    <property type="molecule type" value="Genomic_DNA"/>
</dbReference>
<dbReference type="STRING" id="1160509.A0A3N4HIM6"/>
<evidence type="ECO:0000259" key="3">
    <source>
        <dbReference type="Pfam" id="PF08386"/>
    </source>
</evidence>
<evidence type="ECO:0000313" key="5">
    <source>
        <dbReference type="Proteomes" id="UP000275078"/>
    </source>
</evidence>
<proteinExistence type="predicted"/>
<keyword evidence="2" id="KW-1133">Transmembrane helix</keyword>
<gene>
    <name evidence="4" type="ORF">BJ508DRAFT_313492</name>
</gene>
<evidence type="ECO:0000256" key="1">
    <source>
        <dbReference type="SAM" id="MobiDB-lite"/>
    </source>
</evidence>
<dbReference type="Gene3D" id="3.40.50.1820">
    <property type="entry name" value="alpha/beta hydrolase"/>
    <property type="match status" value="1"/>
</dbReference>
<feature type="region of interest" description="Disordered" evidence="1">
    <location>
        <begin position="663"/>
        <end position="693"/>
    </location>
</feature>
<sequence length="693" mass="76685">MRPVKLHLSVPFLLFFVFFLFPLFAHLSAYGFLFNNNDDGTVTGGFLTNVRNGTNSTETAKDAELVKKYGLRALFNSITPTTVGSSVLHTVECRSLLARYADDIRAASEKTIPKTALCARLRRPLCDECKTTVDLAVTLIESTECQSRSPECKGPFIMSFGGPGTSGVQSLWASWRDKKNRFVAKGYTLVSFDHRTVGFSGPEKQFCGEDASTAEAKQRDLIGNMYSKILLKEGFETQLKEHLLESRENAMVWAQSCKESMGGSEGILEHMGLWERAGDMAAVADNVWTLYKSGSAHPLTVYGASADGPLVELIAFRNAHRLCSVVSDSGSDLLAITNHTRYFIDGGSDGLAVFNMYASYCAISEICYLRDDFSGDEVESRHAVLQRLRMLFSEKFANHLMPKICDLFIVNSCYAGTGFRYIDHILQNTVPHPSIQFEEDEWDRIIPAHQYWSTVEQGTSLQGDQSLGHSPHGEQRLASYDLSEGAVFPVSSSPHLLTCVDTQDFGIPLDAESFLKAFREAQRLSPFHAHGYFPNWIICEAFLRLGIRSKVPVPVSSMTQSPPSHNQPILFIANDRDPTTPRRFSEAATKRYATSALVYQEDVLGHVVVGSSQGTSACMRSILNDFLTSGTLPTVGTCPVELPPAKILPFEATTAPKDVFNWPNLPDYRRHDDGDETAELPSTDMEQLGVTGY</sequence>
<dbReference type="Proteomes" id="UP000275078">
    <property type="component" value="Unassembled WGS sequence"/>
</dbReference>
<keyword evidence="2" id="KW-0812">Transmembrane</keyword>
<reference evidence="4 5" key="1">
    <citation type="journal article" date="2018" name="Nat. Ecol. Evol.">
        <title>Pezizomycetes genomes reveal the molecular basis of ectomycorrhizal truffle lifestyle.</title>
        <authorList>
            <person name="Murat C."/>
            <person name="Payen T."/>
            <person name="Noel B."/>
            <person name="Kuo A."/>
            <person name="Morin E."/>
            <person name="Chen J."/>
            <person name="Kohler A."/>
            <person name="Krizsan K."/>
            <person name="Balestrini R."/>
            <person name="Da Silva C."/>
            <person name="Montanini B."/>
            <person name="Hainaut M."/>
            <person name="Levati E."/>
            <person name="Barry K.W."/>
            <person name="Belfiori B."/>
            <person name="Cichocki N."/>
            <person name="Clum A."/>
            <person name="Dockter R.B."/>
            <person name="Fauchery L."/>
            <person name="Guy J."/>
            <person name="Iotti M."/>
            <person name="Le Tacon F."/>
            <person name="Lindquist E.A."/>
            <person name="Lipzen A."/>
            <person name="Malagnac F."/>
            <person name="Mello A."/>
            <person name="Molinier V."/>
            <person name="Miyauchi S."/>
            <person name="Poulain J."/>
            <person name="Riccioni C."/>
            <person name="Rubini A."/>
            <person name="Sitrit Y."/>
            <person name="Splivallo R."/>
            <person name="Traeger S."/>
            <person name="Wang M."/>
            <person name="Zifcakova L."/>
            <person name="Wipf D."/>
            <person name="Zambonelli A."/>
            <person name="Paolocci F."/>
            <person name="Nowrousian M."/>
            <person name="Ottonello S."/>
            <person name="Baldrian P."/>
            <person name="Spatafora J.W."/>
            <person name="Henrissat B."/>
            <person name="Nagy L.G."/>
            <person name="Aury J.M."/>
            <person name="Wincker P."/>
            <person name="Grigoriev I.V."/>
            <person name="Bonfante P."/>
            <person name="Martin F.M."/>
        </authorList>
    </citation>
    <scope>NUCLEOTIDE SEQUENCE [LARGE SCALE GENOMIC DNA]</scope>
    <source>
        <strain evidence="4 5">RN42</strain>
    </source>
</reference>
<evidence type="ECO:0000313" key="4">
    <source>
        <dbReference type="EMBL" id="RPA73785.1"/>
    </source>
</evidence>
<feature type="domain" description="Peptidase S33 tripeptidyl aminopeptidase-like C-terminal" evidence="3">
    <location>
        <begin position="558"/>
        <end position="636"/>
    </location>
</feature>
<keyword evidence="5" id="KW-1185">Reference proteome</keyword>
<accession>A0A3N4HIM6</accession>
<dbReference type="Pfam" id="PF08386">
    <property type="entry name" value="Abhydrolase_4"/>
    <property type="match status" value="1"/>
</dbReference>
<dbReference type="AlphaFoldDB" id="A0A3N4HIM6"/>
<dbReference type="SUPFAM" id="SSF53474">
    <property type="entry name" value="alpha/beta-Hydrolases"/>
    <property type="match status" value="1"/>
</dbReference>
<dbReference type="InterPro" id="IPR013595">
    <property type="entry name" value="Pept_S33_TAP-like_C"/>
</dbReference>
<dbReference type="InterPro" id="IPR029058">
    <property type="entry name" value="AB_hydrolase_fold"/>
</dbReference>
<keyword evidence="2" id="KW-0472">Membrane</keyword>
<name>A0A3N4HIM6_ASCIM</name>
<protein>
    <recommendedName>
        <fullName evidence="3">Peptidase S33 tripeptidyl aminopeptidase-like C-terminal domain-containing protein</fullName>
    </recommendedName>
</protein>
<evidence type="ECO:0000256" key="2">
    <source>
        <dbReference type="SAM" id="Phobius"/>
    </source>
</evidence>